<dbReference type="RefSeq" id="WP_004328952.1">
    <property type="nucleotide sequence ID" value="NZ_BAAFKT010000004.1"/>
</dbReference>
<organism evidence="1 2">
    <name type="scientific">Alistipes putredinis</name>
    <dbReference type="NCBI Taxonomy" id="28117"/>
    <lineage>
        <taxon>Bacteria</taxon>
        <taxon>Pseudomonadati</taxon>
        <taxon>Bacteroidota</taxon>
        <taxon>Bacteroidia</taxon>
        <taxon>Bacteroidales</taxon>
        <taxon>Rikenellaceae</taxon>
        <taxon>Alistipes</taxon>
    </lineage>
</organism>
<dbReference type="InterPro" id="IPR041881">
    <property type="entry name" value="PqqD_sf"/>
</dbReference>
<dbReference type="Gene3D" id="1.10.10.1150">
    <property type="entry name" value="Coenzyme PQQ synthesis protein D (PqqD)"/>
    <property type="match status" value="1"/>
</dbReference>
<dbReference type="STRING" id="28117.BHV66_08990"/>
<gene>
    <name evidence="1" type="ORF">BHV66_08990</name>
</gene>
<proteinExistence type="predicted"/>
<evidence type="ECO:0008006" key="3">
    <source>
        <dbReference type="Google" id="ProtNLM"/>
    </source>
</evidence>
<accession>A0A1Q6F3V8</accession>
<evidence type="ECO:0000313" key="1">
    <source>
        <dbReference type="EMBL" id="OKY93567.1"/>
    </source>
</evidence>
<name>A0A1Q6F3V8_9BACT</name>
<dbReference type="Proteomes" id="UP000187417">
    <property type="component" value="Unassembled WGS sequence"/>
</dbReference>
<sequence length="89" mass="10376">MRIKEEYKVREMAGEHIVVMQGRYGVDMTKVIALNETSLWLWNRLQGREFGTDDVRDLLLGEYDVDAETAERDAQAWVARLKTCNLVEE</sequence>
<comment type="caution">
    <text evidence="1">The sequence shown here is derived from an EMBL/GenBank/DDBJ whole genome shotgun (WGS) entry which is preliminary data.</text>
</comment>
<protein>
    <recommendedName>
        <fullName evidence="3">PqqD family protein</fullName>
    </recommendedName>
</protein>
<dbReference type="EMBL" id="MNQH01000034">
    <property type="protein sequence ID" value="OKY93567.1"/>
    <property type="molecule type" value="Genomic_DNA"/>
</dbReference>
<reference evidence="1 2" key="1">
    <citation type="journal article" date="2016" name="Nat. Biotechnol.">
        <title>Measurement of bacterial replication rates in microbial communities.</title>
        <authorList>
            <person name="Brown C.T."/>
            <person name="Olm M.R."/>
            <person name="Thomas B.C."/>
            <person name="Banfield J.F."/>
        </authorList>
    </citation>
    <scope>NUCLEOTIDE SEQUENCE [LARGE SCALE GENOMIC DNA]</scope>
    <source>
        <strain evidence="1">CAG:67_53_122</strain>
    </source>
</reference>
<dbReference type="Pfam" id="PF05402">
    <property type="entry name" value="PqqD"/>
    <property type="match status" value="1"/>
</dbReference>
<dbReference type="AlphaFoldDB" id="A0A1Q6F3V8"/>
<dbReference type="GeneID" id="73803238"/>
<evidence type="ECO:0000313" key="2">
    <source>
        <dbReference type="Proteomes" id="UP000187417"/>
    </source>
</evidence>
<dbReference type="InterPro" id="IPR008792">
    <property type="entry name" value="PQQD"/>
</dbReference>